<dbReference type="InterPro" id="IPR000836">
    <property type="entry name" value="PRTase_dom"/>
</dbReference>
<organism evidence="2 3">
    <name type="scientific">Deinococcus roseus</name>
    <dbReference type="NCBI Taxonomy" id="392414"/>
    <lineage>
        <taxon>Bacteria</taxon>
        <taxon>Thermotogati</taxon>
        <taxon>Deinococcota</taxon>
        <taxon>Deinococci</taxon>
        <taxon>Deinococcales</taxon>
        <taxon>Deinococcaceae</taxon>
        <taxon>Deinococcus</taxon>
    </lineage>
</organism>
<proteinExistence type="inferred from homology"/>
<accession>A0ABQ2CXD4</accession>
<dbReference type="CDD" id="cd06223">
    <property type="entry name" value="PRTases_typeI"/>
    <property type="match status" value="1"/>
</dbReference>
<dbReference type="EMBL" id="BMOD01000004">
    <property type="protein sequence ID" value="GGJ30347.1"/>
    <property type="molecule type" value="Genomic_DNA"/>
</dbReference>
<protein>
    <submittedName>
        <fullName evidence="2">Amidophosphoribosyltransferase</fullName>
    </submittedName>
</protein>
<sequence>MFPQLCPGCQQALTTPAALCERCTPTQAQLTSESVLLDTTAEHLIYLGAAEGKWRRMVHALKYQNNTGIARSLGPTLARSVPQAWKLDVLCPVPLHPRRERERGYNQSRLLAEAVGQHLHLPTRDLLKRVIYTHQQAKLHHTERQHNLKGVFALNASAQNLNILLIDDVLSTGATLRASAEVLHRGGANNVYFLVIAR</sequence>
<dbReference type="InterPro" id="IPR051910">
    <property type="entry name" value="ComF/GntX_DNA_util-trans"/>
</dbReference>
<evidence type="ECO:0000256" key="1">
    <source>
        <dbReference type="ARBA" id="ARBA00008007"/>
    </source>
</evidence>
<comment type="caution">
    <text evidence="2">The sequence shown here is derived from an EMBL/GenBank/DDBJ whole genome shotgun (WGS) entry which is preliminary data.</text>
</comment>
<gene>
    <name evidence="2" type="ORF">GCM10008938_15440</name>
</gene>
<name>A0ABQ2CXD4_9DEIO</name>
<evidence type="ECO:0000313" key="2">
    <source>
        <dbReference type="EMBL" id="GGJ30347.1"/>
    </source>
</evidence>
<keyword evidence="3" id="KW-1185">Reference proteome</keyword>
<dbReference type="InterPro" id="IPR029057">
    <property type="entry name" value="PRTase-like"/>
</dbReference>
<dbReference type="Proteomes" id="UP000632222">
    <property type="component" value="Unassembled WGS sequence"/>
</dbReference>
<comment type="similarity">
    <text evidence="1">Belongs to the ComF/GntX family.</text>
</comment>
<dbReference type="PANTHER" id="PTHR47505">
    <property type="entry name" value="DNA UTILIZATION PROTEIN YHGH"/>
    <property type="match status" value="1"/>
</dbReference>
<dbReference type="PANTHER" id="PTHR47505:SF1">
    <property type="entry name" value="DNA UTILIZATION PROTEIN YHGH"/>
    <property type="match status" value="1"/>
</dbReference>
<reference evidence="3" key="1">
    <citation type="journal article" date="2019" name="Int. J. Syst. Evol. Microbiol.">
        <title>The Global Catalogue of Microorganisms (GCM) 10K type strain sequencing project: providing services to taxonomists for standard genome sequencing and annotation.</title>
        <authorList>
            <consortium name="The Broad Institute Genomics Platform"/>
            <consortium name="The Broad Institute Genome Sequencing Center for Infectious Disease"/>
            <person name="Wu L."/>
            <person name="Ma J."/>
        </authorList>
    </citation>
    <scope>NUCLEOTIDE SEQUENCE [LARGE SCALE GENOMIC DNA]</scope>
    <source>
        <strain evidence="3">JCM 14370</strain>
    </source>
</reference>
<dbReference type="SUPFAM" id="SSF53271">
    <property type="entry name" value="PRTase-like"/>
    <property type="match status" value="1"/>
</dbReference>
<evidence type="ECO:0000313" key="3">
    <source>
        <dbReference type="Proteomes" id="UP000632222"/>
    </source>
</evidence>
<dbReference type="Gene3D" id="3.40.50.2020">
    <property type="match status" value="1"/>
</dbReference>